<evidence type="ECO:0000313" key="2">
    <source>
        <dbReference type="EMBL" id="CEN52576.1"/>
    </source>
</evidence>
<evidence type="ECO:0000256" key="1">
    <source>
        <dbReference type="SAM" id="Coils"/>
    </source>
</evidence>
<dbReference type="Proteomes" id="UP000039370">
    <property type="component" value="Unassembled WGS sequence"/>
</dbReference>
<evidence type="ECO:0000313" key="3">
    <source>
        <dbReference type="Proteomes" id="UP000039370"/>
    </source>
</evidence>
<protein>
    <submittedName>
        <fullName evidence="2">Uncharacterized protein</fullName>
    </submittedName>
</protein>
<keyword evidence="1" id="KW-0175">Coiled coil</keyword>
<sequence length="387" mass="44276">MKKYIYSVIGVLVVLSFTQCGKDLDQYVIDKEAQVQNLVKEDGKLRDEFSKQIILLRTSSINNIEAMQRRLFKKIDDKGNDIITELHTSVANKFNEIPKRAANAKNYIDAQMGKIKTDMQQHFTGLENKRQNYQNQLQMAINQNDNKLQQELNTRINALNTIEGLINETTNKINGLEASLVEIEKDAKRVGELEKNVTEQKTKFDQANNSIDEVLKIIREQITEEYLSKLKSEQLNQVREWIKDANAFANDGEIESWEAKLRDYLPELSNLESKAGEIERKLEDLKSGVLSDLQSAYSEIDNLVSLYERIDGMDISSLETQLQSSKDSFNNKIEEVSSSIQETKNEVEGIVDEFRDKNEDIYINFVGDVATVTDEFRALKADAEALL</sequence>
<proteinExistence type="predicted"/>
<dbReference type="EMBL" id="CDOK01000166">
    <property type="protein sequence ID" value="CEN52576.1"/>
    <property type="molecule type" value="Genomic_DNA"/>
</dbReference>
<reference evidence="3" key="1">
    <citation type="submission" date="2015-01" db="EMBL/GenBank/DDBJ databases">
        <authorList>
            <person name="MANFREDI Pablo"/>
        </authorList>
    </citation>
    <scope>NUCLEOTIDE SEQUENCE [LARGE SCALE GENOMIC DNA]</scope>
    <source>
        <strain evidence="3">Cc11</strain>
    </source>
</reference>
<dbReference type="AlphaFoldDB" id="A0A0B7IKZ2"/>
<name>A0A0B7IKZ2_9FLAO</name>
<feature type="coiled-coil region" evidence="1">
    <location>
        <begin position="116"/>
        <end position="210"/>
    </location>
</feature>
<accession>A0A0B7IKZ2</accession>
<organism evidence="2 3">
    <name type="scientific">Capnocytophaga canimorsus</name>
    <dbReference type="NCBI Taxonomy" id="28188"/>
    <lineage>
        <taxon>Bacteria</taxon>
        <taxon>Pseudomonadati</taxon>
        <taxon>Bacteroidota</taxon>
        <taxon>Flavobacteriia</taxon>
        <taxon>Flavobacteriales</taxon>
        <taxon>Flavobacteriaceae</taxon>
        <taxon>Capnocytophaga</taxon>
    </lineage>
</organism>
<gene>
    <name evidence="2" type="ORF">CCAN11_2480006</name>
</gene>
<feature type="coiled-coil region" evidence="1">
    <location>
        <begin position="326"/>
        <end position="360"/>
    </location>
</feature>